<evidence type="ECO:0000256" key="1">
    <source>
        <dbReference type="SAM" id="MobiDB-lite"/>
    </source>
</evidence>
<sequence>MLTRIAFTLLLIGASVTFVQAQSTSDSSFVEDDWSFDMVEEDTTQQMTTPADEYGEFSNRTATVEDSVDNGRDVVVMEPEQPAERRRGPFQILSTPTPASPSRIP</sequence>
<evidence type="ECO:0000256" key="2">
    <source>
        <dbReference type="SAM" id="SignalP"/>
    </source>
</evidence>
<name>A0A1G9RM98_9BACT</name>
<evidence type="ECO:0000313" key="4">
    <source>
        <dbReference type="Proteomes" id="UP000198510"/>
    </source>
</evidence>
<accession>A0A1G9RM98</accession>
<evidence type="ECO:0008006" key="5">
    <source>
        <dbReference type="Google" id="ProtNLM"/>
    </source>
</evidence>
<keyword evidence="2" id="KW-0732">Signal</keyword>
<dbReference type="RefSeq" id="WP_143017434.1">
    <property type="nucleotide sequence ID" value="NZ_FNFO01000011.1"/>
</dbReference>
<organism evidence="3 4">
    <name type="scientific">Catalinimonas alkaloidigena</name>
    <dbReference type="NCBI Taxonomy" id="1075417"/>
    <lineage>
        <taxon>Bacteria</taxon>
        <taxon>Pseudomonadati</taxon>
        <taxon>Bacteroidota</taxon>
        <taxon>Cytophagia</taxon>
        <taxon>Cytophagales</taxon>
        <taxon>Catalimonadaceae</taxon>
        <taxon>Catalinimonas</taxon>
    </lineage>
</organism>
<gene>
    <name evidence="3" type="ORF">SAMN05421823_111206</name>
</gene>
<dbReference type="Proteomes" id="UP000198510">
    <property type="component" value="Unassembled WGS sequence"/>
</dbReference>
<evidence type="ECO:0000313" key="3">
    <source>
        <dbReference type="EMBL" id="SDM24449.1"/>
    </source>
</evidence>
<feature type="signal peptide" evidence="2">
    <location>
        <begin position="1"/>
        <end position="21"/>
    </location>
</feature>
<dbReference type="AlphaFoldDB" id="A0A1G9RM98"/>
<keyword evidence="4" id="KW-1185">Reference proteome</keyword>
<dbReference type="EMBL" id="FNFO01000011">
    <property type="protein sequence ID" value="SDM24449.1"/>
    <property type="molecule type" value="Genomic_DNA"/>
</dbReference>
<feature type="region of interest" description="Disordered" evidence="1">
    <location>
        <begin position="79"/>
        <end position="105"/>
    </location>
</feature>
<proteinExistence type="predicted"/>
<protein>
    <recommendedName>
        <fullName evidence="5">Secreted protein</fullName>
    </recommendedName>
</protein>
<reference evidence="3 4" key="1">
    <citation type="submission" date="2016-10" db="EMBL/GenBank/DDBJ databases">
        <authorList>
            <person name="de Groot N.N."/>
        </authorList>
    </citation>
    <scope>NUCLEOTIDE SEQUENCE [LARGE SCALE GENOMIC DNA]</scope>
    <source>
        <strain evidence="3 4">DSM 25186</strain>
    </source>
</reference>
<feature type="chain" id="PRO_5011586459" description="Secreted protein" evidence="2">
    <location>
        <begin position="22"/>
        <end position="105"/>
    </location>
</feature>